<sequence length="177" mass="20917">MSPKPFPDSILKNGSRLSILKVWKPKYSSRLFFEGLKAKVRKPKYSSRLFFLITSFRKSGVLFEVDRVFQSLEFHFEVQNSMSRQIIKSRTSLEADYGQNLEADWYFKGLEFRGGLVFRRSRTLVRSRPRYFEGLELEVDQRWTPPRGRPDLRLSKGLLAEFKIIGFPDAYRTNFED</sequence>
<organism evidence="1 2">
    <name type="scientific">Rhizophagus clarus</name>
    <dbReference type="NCBI Taxonomy" id="94130"/>
    <lineage>
        <taxon>Eukaryota</taxon>
        <taxon>Fungi</taxon>
        <taxon>Fungi incertae sedis</taxon>
        <taxon>Mucoromycota</taxon>
        <taxon>Glomeromycotina</taxon>
        <taxon>Glomeromycetes</taxon>
        <taxon>Glomerales</taxon>
        <taxon>Glomeraceae</taxon>
        <taxon>Rhizophagus</taxon>
    </lineage>
</organism>
<dbReference type="AlphaFoldDB" id="A0A8H3QSX6"/>
<reference evidence="1" key="1">
    <citation type="submission" date="2019-10" db="EMBL/GenBank/DDBJ databases">
        <title>Conservation and host-specific expression of non-tandemly repeated heterogenous ribosome RNA gene in arbuscular mycorrhizal fungi.</title>
        <authorList>
            <person name="Maeda T."/>
            <person name="Kobayashi Y."/>
            <person name="Nakagawa T."/>
            <person name="Ezawa T."/>
            <person name="Yamaguchi K."/>
            <person name="Bino T."/>
            <person name="Nishimoto Y."/>
            <person name="Shigenobu S."/>
            <person name="Kawaguchi M."/>
        </authorList>
    </citation>
    <scope>NUCLEOTIDE SEQUENCE</scope>
    <source>
        <strain evidence="1">HR1</strain>
    </source>
</reference>
<proteinExistence type="predicted"/>
<name>A0A8H3QSX6_9GLOM</name>
<accession>A0A8H3QSX6</accession>
<protein>
    <submittedName>
        <fullName evidence="1">Uncharacterized protein</fullName>
    </submittedName>
</protein>
<evidence type="ECO:0000313" key="2">
    <source>
        <dbReference type="Proteomes" id="UP000615446"/>
    </source>
</evidence>
<evidence type="ECO:0000313" key="1">
    <source>
        <dbReference type="EMBL" id="GES90262.1"/>
    </source>
</evidence>
<gene>
    <name evidence="1" type="ORF">RCL2_001712300</name>
</gene>
<comment type="caution">
    <text evidence="1">The sequence shown here is derived from an EMBL/GenBank/DDBJ whole genome shotgun (WGS) entry which is preliminary data.</text>
</comment>
<dbReference type="EMBL" id="BLAL01000194">
    <property type="protein sequence ID" value="GES90262.1"/>
    <property type="molecule type" value="Genomic_DNA"/>
</dbReference>
<dbReference type="Proteomes" id="UP000615446">
    <property type="component" value="Unassembled WGS sequence"/>
</dbReference>